<keyword evidence="1" id="KW-0812">Transmembrane</keyword>
<proteinExistence type="predicted"/>
<gene>
    <name evidence="2" type="ORF">Rhal01_00184</name>
</gene>
<evidence type="ECO:0000313" key="2">
    <source>
        <dbReference type="EMBL" id="GAA5494029.1"/>
    </source>
</evidence>
<keyword evidence="3" id="KW-1185">Reference proteome</keyword>
<reference evidence="2 3" key="1">
    <citation type="submission" date="2024-02" db="EMBL/GenBank/DDBJ databases">
        <title>Rubritalea halochordaticola NBRC 107102.</title>
        <authorList>
            <person name="Ichikawa N."/>
            <person name="Katano-Makiyama Y."/>
            <person name="Hidaka K."/>
        </authorList>
    </citation>
    <scope>NUCLEOTIDE SEQUENCE [LARGE SCALE GENOMIC DNA]</scope>
    <source>
        <strain evidence="2 3">NBRC 107102</strain>
    </source>
</reference>
<organism evidence="2 3">
    <name type="scientific">Rubritalea halochordaticola</name>
    <dbReference type="NCBI Taxonomy" id="714537"/>
    <lineage>
        <taxon>Bacteria</taxon>
        <taxon>Pseudomonadati</taxon>
        <taxon>Verrucomicrobiota</taxon>
        <taxon>Verrucomicrobiia</taxon>
        <taxon>Verrucomicrobiales</taxon>
        <taxon>Rubritaleaceae</taxon>
        <taxon>Rubritalea</taxon>
    </lineage>
</organism>
<dbReference type="EMBL" id="BAABRL010000001">
    <property type="protein sequence ID" value="GAA5494029.1"/>
    <property type="molecule type" value="Genomic_DNA"/>
</dbReference>
<evidence type="ECO:0000256" key="1">
    <source>
        <dbReference type="SAM" id="Phobius"/>
    </source>
</evidence>
<dbReference type="Proteomes" id="UP001424741">
    <property type="component" value="Unassembled WGS sequence"/>
</dbReference>
<feature type="transmembrane region" description="Helical" evidence="1">
    <location>
        <begin position="255"/>
        <end position="276"/>
    </location>
</feature>
<feature type="transmembrane region" description="Helical" evidence="1">
    <location>
        <begin position="34"/>
        <end position="56"/>
    </location>
</feature>
<evidence type="ECO:0008006" key="4">
    <source>
        <dbReference type="Google" id="ProtNLM"/>
    </source>
</evidence>
<keyword evidence="1" id="KW-0472">Membrane</keyword>
<protein>
    <recommendedName>
        <fullName evidence="4">SURF1-like protein</fullName>
    </recommendedName>
</protein>
<comment type="caution">
    <text evidence="2">The sequence shown here is derived from an EMBL/GenBank/DDBJ whole genome shotgun (WGS) entry which is preliminary data.</text>
</comment>
<accession>A0ABP9UXG5</accession>
<keyword evidence="1" id="KW-1133">Transmembrane helix</keyword>
<evidence type="ECO:0000313" key="3">
    <source>
        <dbReference type="Proteomes" id="UP001424741"/>
    </source>
</evidence>
<name>A0ABP9UXG5_9BACT</name>
<sequence>MLKLETCKFAHQFYNPRMSENSANLEATGKPTPAAGCTIFLVILGMVAFLAIFATYQYKQYKAEIINISQETQKEIKVSPTDKPEEIDALVKKMNTFAAAVKDDKKAEVSFSVDEINLAIAHYPKLENFRKELHIKEITSEAIVADISFPVRAGFDGIRYLNGTMKMDPVIAQGSIFPIVTEVQPDTGNPVPPKFTKEFPTFLFTEYRNDEKLADVFHKLSKVELQPGKMVIISDPDIKQPDALPEDVTYETNRAFWVFGLLVFMFVTTVAFLLWVKRRKQNASE</sequence>